<accession>A0A140L2M9</accession>
<organism evidence="1 2">
    <name type="scientific">Thermotalea metallivorans</name>
    <dbReference type="NCBI Taxonomy" id="520762"/>
    <lineage>
        <taxon>Bacteria</taxon>
        <taxon>Bacillati</taxon>
        <taxon>Bacillota</taxon>
        <taxon>Clostridia</taxon>
        <taxon>Peptostreptococcales</taxon>
        <taxon>Thermotaleaceae</taxon>
        <taxon>Thermotalea</taxon>
    </lineage>
</organism>
<dbReference type="RefSeq" id="WP_068556810.1">
    <property type="nucleotide sequence ID" value="NZ_LOEE01000046.1"/>
</dbReference>
<evidence type="ECO:0000313" key="1">
    <source>
        <dbReference type="EMBL" id="KXG74804.1"/>
    </source>
</evidence>
<protein>
    <submittedName>
        <fullName evidence="1">Uncharacterized protein</fullName>
    </submittedName>
</protein>
<proteinExistence type="predicted"/>
<dbReference type="AlphaFoldDB" id="A0A140L2M9"/>
<sequence length="67" mass="7700">MTKKERENLNRVRSIECPKCQCDMILETEADEEVVDVMAAIECPNCKNRLEGDDLKHITANQFPGIY</sequence>
<dbReference type="STRING" id="520762.AN619_21450"/>
<keyword evidence="2" id="KW-1185">Reference proteome</keyword>
<comment type="caution">
    <text evidence="1">The sequence shown here is derived from an EMBL/GenBank/DDBJ whole genome shotgun (WGS) entry which is preliminary data.</text>
</comment>
<gene>
    <name evidence="1" type="ORF">AN619_21450</name>
</gene>
<reference evidence="1 2" key="1">
    <citation type="submission" date="2015-12" db="EMBL/GenBank/DDBJ databases">
        <title>Draft genome sequence of the thermoanaerobe Thermotalea metallivorans, an isolate from the runoff channel of the Great Artesian Basin, Australia.</title>
        <authorList>
            <person name="Patel B.K."/>
        </authorList>
    </citation>
    <scope>NUCLEOTIDE SEQUENCE [LARGE SCALE GENOMIC DNA]</scope>
    <source>
        <strain evidence="1 2">B2-1</strain>
    </source>
</reference>
<dbReference type="EMBL" id="LOEE01000046">
    <property type="protein sequence ID" value="KXG74804.1"/>
    <property type="molecule type" value="Genomic_DNA"/>
</dbReference>
<name>A0A140L2M9_9FIRM</name>
<evidence type="ECO:0000313" key="2">
    <source>
        <dbReference type="Proteomes" id="UP000070456"/>
    </source>
</evidence>
<dbReference type="Proteomes" id="UP000070456">
    <property type="component" value="Unassembled WGS sequence"/>
</dbReference>